<accession>A0A836C9V2</accession>
<gene>
    <name evidence="1" type="ORF">JKP88DRAFT_170139</name>
</gene>
<reference evidence="1" key="1">
    <citation type="submission" date="2021-02" db="EMBL/GenBank/DDBJ databases">
        <title>First Annotated Genome of the Yellow-green Alga Tribonema minus.</title>
        <authorList>
            <person name="Mahan K.M."/>
        </authorList>
    </citation>
    <scope>NUCLEOTIDE SEQUENCE</scope>
    <source>
        <strain evidence="1">UTEX B ZZ1240</strain>
    </source>
</reference>
<dbReference type="InterPro" id="IPR052050">
    <property type="entry name" value="SecEffector_AnkRepeat"/>
</dbReference>
<dbReference type="OrthoDB" id="70387at2759"/>
<dbReference type="SUPFAM" id="SSF140860">
    <property type="entry name" value="Pseudo ankyrin repeat-like"/>
    <property type="match status" value="1"/>
</dbReference>
<dbReference type="PANTHER" id="PTHR46586:SF3">
    <property type="entry name" value="ANKYRIN REPEAT-CONTAINING PROTEIN"/>
    <property type="match status" value="1"/>
</dbReference>
<dbReference type="AlphaFoldDB" id="A0A836C9V2"/>
<sequence length="203" mass="22238">AGGSVPVLEWLLARGALDADHLCTHAARYGQLAALQWLHERGITGDETTCNTAARRGDLPTLQWLRAQNTPWTEPDIAIDAAYSGNVAMLAWLQSAVATPWDAQCLQMMLVEAGEGGHLEAAKWLRAIGAPWPPAFWQVAPPPLSTMVGWQLATLQWARREGCPWGDWNSMVCELVYGMQPDVVDWAHKNGCPCECPRDAIIA</sequence>
<dbReference type="Gene3D" id="1.25.40.20">
    <property type="entry name" value="Ankyrin repeat-containing domain"/>
    <property type="match status" value="1"/>
</dbReference>
<dbReference type="Proteomes" id="UP000664859">
    <property type="component" value="Unassembled WGS sequence"/>
</dbReference>
<proteinExistence type="predicted"/>
<comment type="caution">
    <text evidence="1">The sequence shown here is derived from an EMBL/GenBank/DDBJ whole genome shotgun (WGS) entry which is preliminary data.</text>
</comment>
<feature type="non-terminal residue" evidence="1">
    <location>
        <position position="1"/>
    </location>
</feature>
<dbReference type="InterPro" id="IPR036770">
    <property type="entry name" value="Ankyrin_rpt-contain_sf"/>
</dbReference>
<protein>
    <recommendedName>
        <fullName evidence="3">Ankyrin repeat domain-containing protein</fullName>
    </recommendedName>
</protein>
<evidence type="ECO:0008006" key="3">
    <source>
        <dbReference type="Google" id="ProtNLM"/>
    </source>
</evidence>
<name>A0A836C9V2_9STRA</name>
<dbReference type="EMBL" id="JAFCMP010000524">
    <property type="protein sequence ID" value="KAG5177582.1"/>
    <property type="molecule type" value="Genomic_DNA"/>
</dbReference>
<keyword evidence="2" id="KW-1185">Reference proteome</keyword>
<evidence type="ECO:0000313" key="2">
    <source>
        <dbReference type="Proteomes" id="UP000664859"/>
    </source>
</evidence>
<dbReference type="PANTHER" id="PTHR46586">
    <property type="entry name" value="ANKYRIN REPEAT-CONTAINING PROTEIN"/>
    <property type="match status" value="1"/>
</dbReference>
<evidence type="ECO:0000313" key="1">
    <source>
        <dbReference type="EMBL" id="KAG5177582.1"/>
    </source>
</evidence>
<organism evidence="1 2">
    <name type="scientific">Tribonema minus</name>
    <dbReference type="NCBI Taxonomy" id="303371"/>
    <lineage>
        <taxon>Eukaryota</taxon>
        <taxon>Sar</taxon>
        <taxon>Stramenopiles</taxon>
        <taxon>Ochrophyta</taxon>
        <taxon>PX clade</taxon>
        <taxon>Xanthophyceae</taxon>
        <taxon>Tribonematales</taxon>
        <taxon>Tribonemataceae</taxon>
        <taxon>Tribonema</taxon>
    </lineage>
</organism>